<dbReference type="InterPro" id="IPR000866">
    <property type="entry name" value="AhpC/TSA"/>
</dbReference>
<name>A0A495SNA1_9FLAO</name>
<evidence type="ECO:0000256" key="1">
    <source>
        <dbReference type="SAM" id="MobiDB-lite"/>
    </source>
</evidence>
<feature type="domain" description="Thioredoxin" evidence="2">
    <location>
        <begin position="330"/>
        <end position="475"/>
    </location>
</feature>
<dbReference type="InterPro" id="IPR050553">
    <property type="entry name" value="Thioredoxin_ResA/DsbE_sf"/>
</dbReference>
<evidence type="ECO:0000259" key="2">
    <source>
        <dbReference type="PROSITE" id="PS51352"/>
    </source>
</evidence>
<proteinExistence type="predicted"/>
<dbReference type="Gene3D" id="3.40.30.10">
    <property type="entry name" value="Glutaredoxin"/>
    <property type="match status" value="1"/>
</dbReference>
<dbReference type="Proteomes" id="UP000272428">
    <property type="component" value="Unassembled WGS sequence"/>
</dbReference>
<dbReference type="AlphaFoldDB" id="A0A495SNA1"/>
<dbReference type="PANTHER" id="PTHR42852:SF13">
    <property type="entry name" value="PROTEIN DIPZ"/>
    <property type="match status" value="1"/>
</dbReference>
<dbReference type="PANTHER" id="PTHR42852">
    <property type="entry name" value="THIOL:DISULFIDE INTERCHANGE PROTEIN DSBE"/>
    <property type="match status" value="1"/>
</dbReference>
<accession>A0A495SNA1</accession>
<dbReference type="CDD" id="cd02966">
    <property type="entry name" value="TlpA_like_family"/>
    <property type="match status" value="1"/>
</dbReference>
<comment type="caution">
    <text evidence="3">The sequence shown here is derived from an EMBL/GenBank/DDBJ whole genome shotgun (WGS) entry which is preliminary data.</text>
</comment>
<dbReference type="OrthoDB" id="1272911at2"/>
<gene>
    <name evidence="3" type="ORF">BCF58_0122</name>
</gene>
<dbReference type="RefSeq" id="WP_121459877.1">
    <property type="nucleotide sequence ID" value="NZ_RBXB01000001.1"/>
</dbReference>
<dbReference type="InterPro" id="IPR013766">
    <property type="entry name" value="Thioredoxin_domain"/>
</dbReference>
<keyword evidence="3" id="KW-0413">Isomerase</keyword>
<organism evidence="3 4">
    <name type="scientific">Chryseobacterium defluvii</name>
    <dbReference type="NCBI Taxonomy" id="160396"/>
    <lineage>
        <taxon>Bacteria</taxon>
        <taxon>Pseudomonadati</taxon>
        <taxon>Bacteroidota</taxon>
        <taxon>Flavobacteriia</taxon>
        <taxon>Flavobacteriales</taxon>
        <taxon>Weeksellaceae</taxon>
        <taxon>Chryseobacterium group</taxon>
        <taxon>Chryseobacterium</taxon>
    </lineage>
</organism>
<dbReference type="GO" id="GO:0016853">
    <property type="term" value="F:isomerase activity"/>
    <property type="evidence" value="ECO:0007669"/>
    <property type="project" value="UniProtKB-KW"/>
</dbReference>
<dbReference type="PROSITE" id="PS51352">
    <property type="entry name" value="THIOREDOXIN_2"/>
    <property type="match status" value="1"/>
</dbReference>
<dbReference type="SUPFAM" id="SSF52833">
    <property type="entry name" value="Thioredoxin-like"/>
    <property type="match status" value="1"/>
</dbReference>
<dbReference type="GO" id="GO:0016491">
    <property type="term" value="F:oxidoreductase activity"/>
    <property type="evidence" value="ECO:0007669"/>
    <property type="project" value="InterPro"/>
</dbReference>
<evidence type="ECO:0000313" key="3">
    <source>
        <dbReference type="EMBL" id="RKT00920.1"/>
    </source>
</evidence>
<sequence>MKKYLLLFIIAIFAMSCSKKVEVKGKVTGGSPLERIEFIEASGVATLPLANIGLKNDGTFSGTFEAPKNGMYVISYGGKQNLIYLKGGQTLNISGNGATFPMEYVITGDAKKNNDFFTATQKYLTNYAQTVNMNELMMKDENTFIKGVQKVGADINKNIDENVKKFNPDKEIINWKKNDVSSTLLSIMTQYQLRQQQMSGNPSYKSSKVFTDYENKLQENKEQMVKENPVYRQYLLTKMSPDFQKYAEGKSKGKTDITTSELFTEYLKSKKDLSQTAKDYLLAFVMAQSDIHPTTPEKTVEKIKKIIDEDIKDATIKSDLKKIQFAINGFKVGEPAPEASLVKQDDKAYKLSENKGKPYMIAFYASWNPYIGEATVPVLKEVVNFYKSKMNFVFVNVDDTKEQFVKTSNSLLKGITGANVYGNGGLDSDIAKKYGVYGFKLPCFIVVDKDGKIASKPFFNLGDPELVTVLDKQTGLSAPKVDPRVQLQPGMSIDPSATQTAPPPPPPAQTPAQTK</sequence>
<reference evidence="3 4" key="1">
    <citation type="submission" date="2018-10" db="EMBL/GenBank/DDBJ databases">
        <title>Genomic Encyclopedia of Archaeal and Bacterial Type Strains, Phase II (KMG-II): from individual species to whole genera.</title>
        <authorList>
            <person name="Goeker M."/>
        </authorList>
    </citation>
    <scope>NUCLEOTIDE SEQUENCE [LARGE SCALE GENOMIC DNA]</scope>
    <source>
        <strain evidence="3 4">DSM 14219</strain>
    </source>
</reference>
<dbReference type="Pfam" id="PF00578">
    <property type="entry name" value="AhpC-TSA"/>
    <property type="match status" value="1"/>
</dbReference>
<feature type="region of interest" description="Disordered" evidence="1">
    <location>
        <begin position="478"/>
        <end position="515"/>
    </location>
</feature>
<dbReference type="EMBL" id="RBXB01000001">
    <property type="protein sequence ID" value="RKT00920.1"/>
    <property type="molecule type" value="Genomic_DNA"/>
</dbReference>
<keyword evidence="4" id="KW-1185">Reference proteome</keyword>
<evidence type="ECO:0000313" key="4">
    <source>
        <dbReference type="Proteomes" id="UP000272428"/>
    </source>
</evidence>
<dbReference type="PROSITE" id="PS51257">
    <property type="entry name" value="PROKAR_LIPOPROTEIN"/>
    <property type="match status" value="1"/>
</dbReference>
<dbReference type="GO" id="GO:0016209">
    <property type="term" value="F:antioxidant activity"/>
    <property type="evidence" value="ECO:0007669"/>
    <property type="project" value="InterPro"/>
</dbReference>
<protein>
    <submittedName>
        <fullName evidence="3">Thiol-disulfide isomerase/thioredoxin</fullName>
    </submittedName>
</protein>
<dbReference type="InterPro" id="IPR036249">
    <property type="entry name" value="Thioredoxin-like_sf"/>
</dbReference>